<dbReference type="AlphaFoldDB" id="A0A9W4X2I1"/>
<evidence type="ECO:0000313" key="7">
    <source>
        <dbReference type="EMBL" id="CAI2190429.1"/>
    </source>
</evidence>
<dbReference type="InterPro" id="IPR052035">
    <property type="entry name" value="ZnF_BED_domain_contain"/>
</dbReference>
<evidence type="ECO:0000256" key="6">
    <source>
        <dbReference type="SAM" id="MobiDB-lite"/>
    </source>
</evidence>
<dbReference type="PANTHER" id="PTHR46481:SF10">
    <property type="entry name" value="ZINC FINGER BED DOMAIN-CONTAINING PROTEIN 39"/>
    <property type="match status" value="1"/>
</dbReference>
<keyword evidence="3" id="KW-0863">Zinc-finger</keyword>
<reference evidence="7" key="1">
    <citation type="submission" date="2022-08" db="EMBL/GenBank/DDBJ databases">
        <authorList>
            <person name="Kallberg Y."/>
            <person name="Tangrot J."/>
            <person name="Rosling A."/>
        </authorList>
    </citation>
    <scope>NUCLEOTIDE SEQUENCE</scope>
    <source>
        <strain evidence="7">Wild A</strain>
    </source>
</reference>
<organism evidence="7 8">
    <name type="scientific">Funneliformis geosporum</name>
    <dbReference type="NCBI Taxonomy" id="1117311"/>
    <lineage>
        <taxon>Eukaryota</taxon>
        <taxon>Fungi</taxon>
        <taxon>Fungi incertae sedis</taxon>
        <taxon>Mucoromycota</taxon>
        <taxon>Glomeromycotina</taxon>
        <taxon>Glomeromycetes</taxon>
        <taxon>Glomerales</taxon>
        <taxon>Glomeraceae</taxon>
        <taxon>Funneliformis</taxon>
    </lineage>
</organism>
<name>A0A9W4X2I1_9GLOM</name>
<dbReference type="GO" id="GO:0008270">
    <property type="term" value="F:zinc ion binding"/>
    <property type="evidence" value="ECO:0007669"/>
    <property type="project" value="UniProtKB-KW"/>
</dbReference>
<evidence type="ECO:0000256" key="1">
    <source>
        <dbReference type="ARBA" id="ARBA00004123"/>
    </source>
</evidence>
<gene>
    <name evidence="7" type="ORF">FWILDA_LOCUS14571</name>
</gene>
<accession>A0A9W4X2I1</accession>
<keyword evidence="4" id="KW-0862">Zinc</keyword>
<feature type="region of interest" description="Disordered" evidence="6">
    <location>
        <begin position="1"/>
        <end position="24"/>
    </location>
</feature>
<keyword evidence="8" id="KW-1185">Reference proteome</keyword>
<proteinExistence type="predicted"/>
<evidence type="ECO:0000313" key="8">
    <source>
        <dbReference type="Proteomes" id="UP001153678"/>
    </source>
</evidence>
<keyword evidence="2" id="KW-0479">Metal-binding</keyword>
<dbReference type="GO" id="GO:0005634">
    <property type="term" value="C:nucleus"/>
    <property type="evidence" value="ECO:0007669"/>
    <property type="project" value="UniProtKB-SubCell"/>
</dbReference>
<protein>
    <submittedName>
        <fullName evidence="7">1255_t:CDS:1</fullName>
    </submittedName>
</protein>
<evidence type="ECO:0000256" key="3">
    <source>
        <dbReference type="ARBA" id="ARBA00022771"/>
    </source>
</evidence>
<dbReference type="OrthoDB" id="2444185at2759"/>
<feature type="compositionally biased region" description="Basic and acidic residues" evidence="6">
    <location>
        <begin position="1"/>
        <end position="12"/>
    </location>
</feature>
<keyword evidence="5" id="KW-0539">Nucleus</keyword>
<dbReference type="PANTHER" id="PTHR46481">
    <property type="entry name" value="ZINC FINGER BED DOMAIN-CONTAINING PROTEIN 4"/>
    <property type="match status" value="1"/>
</dbReference>
<evidence type="ECO:0000256" key="5">
    <source>
        <dbReference type="ARBA" id="ARBA00023242"/>
    </source>
</evidence>
<comment type="subcellular location">
    <subcellularLocation>
        <location evidence="1">Nucleus</location>
    </subcellularLocation>
</comment>
<dbReference type="EMBL" id="CAMKVN010006561">
    <property type="protein sequence ID" value="CAI2190429.1"/>
    <property type="molecule type" value="Genomic_DNA"/>
</dbReference>
<feature type="compositionally biased region" description="Low complexity" evidence="6">
    <location>
        <begin position="14"/>
        <end position="24"/>
    </location>
</feature>
<evidence type="ECO:0000256" key="2">
    <source>
        <dbReference type="ARBA" id="ARBA00022723"/>
    </source>
</evidence>
<evidence type="ECO:0000256" key="4">
    <source>
        <dbReference type="ARBA" id="ARBA00022833"/>
    </source>
</evidence>
<dbReference type="Proteomes" id="UP001153678">
    <property type="component" value="Unassembled WGS sequence"/>
</dbReference>
<sequence length="225" mass="26016">MSDEFLEYRDVEESQSGSSIPQSSAPTTLIYDEKVYCIVPVIKHEKEELCDISYKFTVSTSNLKYHLNTVHNITDNNKKNKKDKYQQKISSIFNKIISHGKSQQYKLNIALLEFIITNSQLFNILKSNRFKKFLFKLDPVFVIPCDKTIKILILETYKVETAKSKTGYIGITADIITTYLEKYIENYNLEKKVIYIITDNSSNMKVAINILNNSNNNIQRLLCVA</sequence>
<comment type="caution">
    <text evidence="7">The sequence shown here is derived from an EMBL/GenBank/DDBJ whole genome shotgun (WGS) entry which is preliminary data.</text>
</comment>